<protein>
    <submittedName>
        <fullName evidence="4">Ribosomal protein S18 acetylase RimI</fullName>
    </submittedName>
</protein>
<dbReference type="EMBL" id="FUXI01000002">
    <property type="protein sequence ID" value="SJZ40562.1"/>
    <property type="molecule type" value="Genomic_DNA"/>
</dbReference>
<sequence length="161" mass="19065">MNYTQIKTKEELNILLPLIQEIWQDVFVSIIGQKQVDYMLIHYQGEKAIQEEMENGSVYYLIEHEGEYIGYFAYELEQEHLFISKLYLKNSMRGKGISSTCFAFFEKIAKENNKEKLFLHVNRGNHQAIDVYLHKGFKIVQEVDTPFGDFVLNDYFMEKDV</sequence>
<keyword evidence="4" id="KW-0689">Ribosomal protein</keyword>
<evidence type="ECO:0000256" key="2">
    <source>
        <dbReference type="ARBA" id="ARBA00023315"/>
    </source>
</evidence>
<evidence type="ECO:0000256" key="1">
    <source>
        <dbReference type="ARBA" id="ARBA00022679"/>
    </source>
</evidence>
<feature type="domain" description="N-acetyltransferase" evidence="3">
    <location>
        <begin position="4"/>
        <end position="161"/>
    </location>
</feature>
<proteinExistence type="predicted"/>
<name>A0A1T4KDR4_9ENTE</name>
<dbReference type="RefSeq" id="WP_078806180.1">
    <property type="nucleotide sequence ID" value="NZ_FUXI01000002.1"/>
</dbReference>
<dbReference type="AlphaFoldDB" id="A0A1T4KDR4"/>
<dbReference type="PANTHER" id="PTHR42919:SF8">
    <property type="entry name" value="N-ALPHA-ACETYLTRANSFERASE 50"/>
    <property type="match status" value="1"/>
</dbReference>
<dbReference type="CDD" id="cd04301">
    <property type="entry name" value="NAT_SF"/>
    <property type="match status" value="1"/>
</dbReference>
<gene>
    <name evidence="4" type="ORF">SAMN02745116_00202</name>
</gene>
<keyword evidence="5" id="KW-1185">Reference proteome</keyword>
<keyword evidence="2" id="KW-0012">Acyltransferase</keyword>
<dbReference type="InterPro" id="IPR000182">
    <property type="entry name" value="GNAT_dom"/>
</dbReference>
<keyword evidence="1" id="KW-0808">Transferase</keyword>
<dbReference type="OrthoDB" id="9773249at2"/>
<dbReference type="STRING" id="263852.SAMN02745116_00202"/>
<evidence type="ECO:0000259" key="3">
    <source>
        <dbReference type="PROSITE" id="PS51186"/>
    </source>
</evidence>
<keyword evidence="4" id="KW-0687">Ribonucleoprotein</keyword>
<reference evidence="4 5" key="1">
    <citation type="submission" date="2017-02" db="EMBL/GenBank/DDBJ databases">
        <authorList>
            <person name="Peterson S.W."/>
        </authorList>
    </citation>
    <scope>NUCLEOTIDE SEQUENCE [LARGE SCALE GENOMIC DNA]</scope>
    <source>
        <strain evidence="4 5">ATCC BAA-1030</strain>
    </source>
</reference>
<dbReference type="InterPro" id="IPR016181">
    <property type="entry name" value="Acyl_CoA_acyltransferase"/>
</dbReference>
<evidence type="ECO:0000313" key="4">
    <source>
        <dbReference type="EMBL" id="SJZ40562.1"/>
    </source>
</evidence>
<organism evidence="4 5">
    <name type="scientific">Pilibacter termitis</name>
    <dbReference type="NCBI Taxonomy" id="263852"/>
    <lineage>
        <taxon>Bacteria</taxon>
        <taxon>Bacillati</taxon>
        <taxon>Bacillota</taxon>
        <taxon>Bacilli</taxon>
        <taxon>Lactobacillales</taxon>
        <taxon>Enterococcaceae</taxon>
        <taxon>Pilibacter</taxon>
    </lineage>
</organism>
<dbReference type="PANTHER" id="PTHR42919">
    <property type="entry name" value="N-ALPHA-ACETYLTRANSFERASE"/>
    <property type="match status" value="1"/>
</dbReference>
<dbReference type="GO" id="GO:0016747">
    <property type="term" value="F:acyltransferase activity, transferring groups other than amino-acyl groups"/>
    <property type="evidence" value="ECO:0007669"/>
    <property type="project" value="InterPro"/>
</dbReference>
<dbReference type="Proteomes" id="UP000190328">
    <property type="component" value="Unassembled WGS sequence"/>
</dbReference>
<dbReference type="PROSITE" id="PS51186">
    <property type="entry name" value="GNAT"/>
    <property type="match status" value="1"/>
</dbReference>
<dbReference type="SUPFAM" id="SSF55729">
    <property type="entry name" value="Acyl-CoA N-acyltransferases (Nat)"/>
    <property type="match status" value="1"/>
</dbReference>
<dbReference type="GO" id="GO:0005840">
    <property type="term" value="C:ribosome"/>
    <property type="evidence" value="ECO:0007669"/>
    <property type="project" value="UniProtKB-KW"/>
</dbReference>
<accession>A0A1T4KDR4</accession>
<evidence type="ECO:0000313" key="5">
    <source>
        <dbReference type="Proteomes" id="UP000190328"/>
    </source>
</evidence>
<dbReference type="Gene3D" id="3.40.630.30">
    <property type="match status" value="1"/>
</dbReference>
<dbReference type="InterPro" id="IPR051556">
    <property type="entry name" value="N-term/lysine_N-AcTrnsfr"/>
</dbReference>
<dbReference type="Pfam" id="PF00583">
    <property type="entry name" value="Acetyltransf_1"/>
    <property type="match status" value="1"/>
</dbReference>